<evidence type="ECO:0000313" key="2">
    <source>
        <dbReference type="Proteomes" id="UP000188605"/>
    </source>
</evidence>
<organism evidence="1 2">
    <name type="scientific">Candidatus Epulonipiscium fishelsonii</name>
    <dbReference type="NCBI Taxonomy" id="77094"/>
    <lineage>
        <taxon>Bacteria</taxon>
        <taxon>Bacillati</taxon>
        <taxon>Bacillota</taxon>
        <taxon>Clostridia</taxon>
        <taxon>Lachnospirales</taxon>
        <taxon>Lachnospiraceae</taxon>
        <taxon>Candidatus Epulonipiscium</taxon>
    </lineage>
</organism>
<keyword evidence="2" id="KW-1185">Reference proteome</keyword>
<name>A0ACC8XD14_9FIRM</name>
<dbReference type="Proteomes" id="UP000188605">
    <property type="component" value="Unassembled WGS sequence"/>
</dbReference>
<comment type="caution">
    <text evidence="1">The sequence shown here is derived from an EMBL/GenBank/DDBJ whole genome shotgun (WGS) entry which is preliminary data.</text>
</comment>
<sequence length="703" mass="77865">MEKFKNSKLIFKIVCILAISVLITIITISAIVINQATILSKETIHSMLQTKSELKANQVNTVLGDGFSIIGDLQEYLESYFEEKTSLKNKDEGKLEKSKVYPMLLPKANIIVESYILNTGWSAVKNNESISGLRLYFEPYVIDDKREIYGMEIYDQNAQDSSAIAVQNYDQYASQEYYNIVKNTHKPYISTPEFKNGKAIFYISYPILLNNEFKGVVVIDLLTSSFDNVIDSKNEYETLTASLLNENLDIIYNAEYPERINMNMSAVVKAKSIEEWKNLAKFKKPFSIATDEQDNNKFERYLYPINVADQIWWAQVGVEKGELYESVYALTFIVSLIAVMTVLMLIFVITKILSKFLKPLDNVVLAAQKISNGDLDICLELPYKDEIGTLGTAFVNMANVLNCIISDIEAVLASMSDGDFVISTNSQTAYIGEFAPIRQSIAQISDKLSETLYNIDRSSKEVNAGAEDIAKAASELAYGSSEQGNIINEFIKTTDKISKNINNSIEQIEETSAISVEAKIKANEGSQAMKDMLASMEDINKSSVTISSILETVETIARQTNLLALNAAIEASRAGESGKGFAVVANEIRDLATRSSETVKEIDVIIKESIQSIIQGRQIANSTAESLNDILDTIRKTADISNNLLKTSALQKVSLKNLLDGTQKISSVVQSNVAASQQSAAVSEELAAQAQNLAGMMDYFKVK</sequence>
<reference evidence="1" key="1">
    <citation type="submission" date="2016-08" db="EMBL/GenBank/DDBJ databases">
        <authorList>
            <person name="Ngugi D.K."/>
            <person name="Miyake S."/>
            <person name="Stingl U."/>
        </authorList>
    </citation>
    <scope>NUCLEOTIDE SEQUENCE</scope>
    <source>
        <strain evidence="1">SCG-B11WGA-EpuloA1</strain>
    </source>
</reference>
<proteinExistence type="predicted"/>
<evidence type="ECO:0000313" key="1">
    <source>
        <dbReference type="EMBL" id="ONI40516.1"/>
    </source>
</evidence>
<accession>A0ACC8XD14</accession>
<gene>
    <name evidence="1" type="ORF">AN396_05950</name>
</gene>
<protein>
    <submittedName>
        <fullName evidence="1">Uncharacterized protein</fullName>
    </submittedName>
</protein>
<dbReference type="EMBL" id="LJDB01000050">
    <property type="protein sequence ID" value="ONI40516.1"/>
    <property type="molecule type" value="Genomic_DNA"/>
</dbReference>